<sequence>MHSPSGIYPLPVEFWLTFPERGVLTCYEFGMLRSLLLEKVAPKQFHDKEMEGLRTFYPGDMGEDMLERMVFKPWLELSMVETSRVVHQSSLGLHTSRGRRRVHIFRDGLIFKLYDRLRTSPAPFGGVASKVVLVRHCWPLVGRVVFFTSIRRSKDQTLGASERRLSVAKTGSGCKQNCWRTGITKATIMLTWH</sequence>
<evidence type="ECO:0000313" key="2">
    <source>
        <dbReference type="Proteomes" id="UP000283530"/>
    </source>
</evidence>
<keyword evidence="2" id="KW-1185">Reference proteome</keyword>
<dbReference type="OrthoDB" id="1956918at2759"/>
<accession>A0A3S4NZG1</accession>
<dbReference type="AlphaFoldDB" id="A0A3S4NZG1"/>
<gene>
    <name evidence="1" type="ORF">CKAN_01246900</name>
</gene>
<dbReference type="EMBL" id="QPKB01000004">
    <property type="protein sequence ID" value="RWR83708.1"/>
    <property type="molecule type" value="Genomic_DNA"/>
</dbReference>
<organism evidence="1 2">
    <name type="scientific">Cinnamomum micranthum f. kanehirae</name>
    <dbReference type="NCBI Taxonomy" id="337451"/>
    <lineage>
        <taxon>Eukaryota</taxon>
        <taxon>Viridiplantae</taxon>
        <taxon>Streptophyta</taxon>
        <taxon>Embryophyta</taxon>
        <taxon>Tracheophyta</taxon>
        <taxon>Spermatophyta</taxon>
        <taxon>Magnoliopsida</taxon>
        <taxon>Magnoliidae</taxon>
        <taxon>Laurales</taxon>
        <taxon>Lauraceae</taxon>
        <taxon>Cinnamomum</taxon>
    </lineage>
</organism>
<proteinExistence type="predicted"/>
<evidence type="ECO:0000313" key="1">
    <source>
        <dbReference type="EMBL" id="RWR83708.1"/>
    </source>
</evidence>
<reference evidence="1 2" key="1">
    <citation type="journal article" date="2019" name="Nat. Plants">
        <title>Stout camphor tree genome fills gaps in understanding of flowering plant genome evolution.</title>
        <authorList>
            <person name="Chaw S.M."/>
            <person name="Liu Y.C."/>
            <person name="Wu Y.W."/>
            <person name="Wang H.Y."/>
            <person name="Lin C.I."/>
            <person name="Wu C.S."/>
            <person name="Ke H.M."/>
            <person name="Chang L.Y."/>
            <person name="Hsu C.Y."/>
            <person name="Yang H.T."/>
            <person name="Sudianto E."/>
            <person name="Hsu M.H."/>
            <person name="Wu K.P."/>
            <person name="Wang L.N."/>
            <person name="Leebens-Mack J.H."/>
            <person name="Tsai I.J."/>
        </authorList>
    </citation>
    <scope>NUCLEOTIDE SEQUENCE [LARGE SCALE GENOMIC DNA]</scope>
    <source>
        <strain evidence="2">cv. Chaw 1501</strain>
        <tissue evidence="1">Young leaves</tissue>
    </source>
</reference>
<comment type="caution">
    <text evidence="1">The sequence shown here is derived from an EMBL/GenBank/DDBJ whole genome shotgun (WGS) entry which is preliminary data.</text>
</comment>
<dbReference type="Proteomes" id="UP000283530">
    <property type="component" value="Unassembled WGS sequence"/>
</dbReference>
<protein>
    <submittedName>
        <fullName evidence="1">Uncharacterized protein</fullName>
    </submittedName>
</protein>
<name>A0A3S4NZG1_9MAGN</name>